<evidence type="ECO:0000256" key="6">
    <source>
        <dbReference type="SAM" id="MobiDB-lite"/>
    </source>
</evidence>
<dbReference type="Proteomes" id="UP000233200">
    <property type="component" value="Unplaced"/>
</dbReference>
<evidence type="ECO:0000313" key="8">
    <source>
        <dbReference type="Proteomes" id="UP000233200"/>
    </source>
</evidence>
<keyword evidence="4" id="KW-0539">Nucleus</keyword>
<dbReference type="GO" id="GO:0005634">
    <property type="term" value="C:nucleus"/>
    <property type="evidence" value="ECO:0007669"/>
    <property type="project" value="UniProtKB-SubCell"/>
</dbReference>
<dbReference type="GO" id="GO:0070236">
    <property type="term" value="P:negative regulation of activation-induced cell death of T cells"/>
    <property type="evidence" value="ECO:0007669"/>
    <property type="project" value="TreeGrafter"/>
</dbReference>
<evidence type="ECO:0000313" key="7">
    <source>
        <dbReference type="Ensembl" id="ENSRROP00000008120.1"/>
    </source>
</evidence>
<reference evidence="7" key="2">
    <citation type="submission" date="2025-09" db="UniProtKB">
        <authorList>
            <consortium name="Ensembl"/>
        </authorList>
    </citation>
    <scope>IDENTIFICATION</scope>
</reference>
<evidence type="ECO:0000256" key="2">
    <source>
        <dbReference type="ARBA" id="ARBA00004496"/>
    </source>
</evidence>
<comment type="subcellular location">
    <subcellularLocation>
        <location evidence="2">Cytoplasm</location>
    </subcellularLocation>
    <subcellularLocation>
        <location evidence="1">Nucleus</location>
    </subcellularLocation>
</comment>
<dbReference type="InterPro" id="IPR000580">
    <property type="entry name" value="TSC22/Bun"/>
</dbReference>
<keyword evidence="3" id="KW-0963">Cytoplasm</keyword>
<sequence length="62" mass="6945">MDLMKNHLMHAVREEVEILKEQILELNTLLKTLQLEKFQSGLSPKEQAAESQVPETLGGSAV</sequence>
<proteinExistence type="predicted"/>
<evidence type="ECO:0000256" key="3">
    <source>
        <dbReference type="ARBA" id="ARBA00022490"/>
    </source>
</evidence>
<keyword evidence="5" id="KW-0175">Coiled coil</keyword>
<dbReference type="GO" id="GO:0006357">
    <property type="term" value="P:regulation of transcription by RNA polymerase II"/>
    <property type="evidence" value="ECO:0007669"/>
    <property type="project" value="InterPro"/>
</dbReference>
<dbReference type="AlphaFoldDB" id="A0A2K6NV16"/>
<keyword evidence="8" id="KW-1185">Reference proteome</keyword>
<evidence type="ECO:0000256" key="5">
    <source>
        <dbReference type="SAM" id="Coils"/>
    </source>
</evidence>
<dbReference type="PANTHER" id="PTHR12348">
    <property type="entry name" value="TSC22"/>
    <property type="match status" value="1"/>
</dbReference>
<accession>A0A2K6NV16</accession>
<dbReference type="Pfam" id="PF01166">
    <property type="entry name" value="TSC22"/>
    <property type="match status" value="1"/>
</dbReference>
<dbReference type="GeneTree" id="ENSGT01030000240134"/>
<evidence type="ECO:0000256" key="1">
    <source>
        <dbReference type="ARBA" id="ARBA00004123"/>
    </source>
</evidence>
<feature type="region of interest" description="Disordered" evidence="6">
    <location>
        <begin position="41"/>
        <end position="62"/>
    </location>
</feature>
<feature type="coiled-coil region" evidence="5">
    <location>
        <begin position="9"/>
        <end position="36"/>
    </location>
</feature>
<dbReference type="Ensembl" id="ENSRROT00000032151.1">
    <property type="protein sequence ID" value="ENSRROP00000008120.1"/>
    <property type="gene ID" value="ENSRROG00000028471.1"/>
</dbReference>
<evidence type="ECO:0000256" key="4">
    <source>
        <dbReference type="ARBA" id="ARBA00023242"/>
    </source>
</evidence>
<dbReference type="Gene3D" id="1.20.5.490">
    <property type="entry name" value="Single helix bin"/>
    <property type="match status" value="1"/>
</dbReference>
<organism evidence="7 8">
    <name type="scientific">Rhinopithecus roxellana</name>
    <name type="common">Golden snub-nosed monkey</name>
    <name type="synonym">Pygathrix roxellana</name>
    <dbReference type="NCBI Taxonomy" id="61622"/>
    <lineage>
        <taxon>Eukaryota</taxon>
        <taxon>Metazoa</taxon>
        <taxon>Chordata</taxon>
        <taxon>Craniata</taxon>
        <taxon>Vertebrata</taxon>
        <taxon>Euteleostomi</taxon>
        <taxon>Mammalia</taxon>
        <taxon>Eutheria</taxon>
        <taxon>Euarchontoglires</taxon>
        <taxon>Primates</taxon>
        <taxon>Haplorrhini</taxon>
        <taxon>Catarrhini</taxon>
        <taxon>Cercopithecidae</taxon>
        <taxon>Colobinae</taxon>
        <taxon>Rhinopithecus</taxon>
    </lineage>
</organism>
<dbReference type="STRING" id="61622.ENSRROP00000008120"/>
<protein>
    <submittedName>
        <fullName evidence="7">Uncharacterized protein</fullName>
    </submittedName>
</protein>
<dbReference type="GO" id="GO:0005737">
    <property type="term" value="C:cytoplasm"/>
    <property type="evidence" value="ECO:0007669"/>
    <property type="project" value="UniProtKB-SubCell"/>
</dbReference>
<name>A0A2K6NV16_RHIRO</name>
<reference evidence="7" key="1">
    <citation type="submission" date="2025-08" db="UniProtKB">
        <authorList>
            <consortium name="Ensembl"/>
        </authorList>
    </citation>
    <scope>IDENTIFICATION</scope>
</reference>
<dbReference type="PANTHER" id="PTHR12348:SF24">
    <property type="entry name" value="TSC22 DOMAIN FAMILY PROTEIN 3"/>
    <property type="match status" value="1"/>
</dbReference>
<dbReference type="SUPFAM" id="SSF58026">
    <property type="entry name" value="Delta-sleep-inducing peptide immunoreactive peptide"/>
    <property type="match status" value="1"/>
</dbReference>